<protein>
    <recommendedName>
        <fullName evidence="3">DUF3263 domain-containing protein</fullName>
    </recommendedName>
</protein>
<dbReference type="Proteomes" id="UP001501495">
    <property type="component" value="Unassembled WGS sequence"/>
</dbReference>
<gene>
    <name evidence="1" type="ORF">GCM10022215_21930</name>
</gene>
<accession>A0ABP7XJ33</accession>
<evidence type="ECO:0000313" key="1">
    <source>
        <dbReference type="EMBL" id="GAA4119409.1"/>
    </source>
</evidence>
<sequence>MTTPALDERDLAILAFEQRWWRYGGERDAAVRERFGLSAAEYHRVLSDLIDRPEAEAAEPLLVRRLRRQRAARQRARAEARRG</sequence>
<comment type="caution">
    <text evidence="1">The sequence shown here is derived from an EMBL/GenBank/DDBJ whole genome shotgun (WGS) entry which is preliminary data.</text>
</comment>
<evidence type="ECO:0000313" key="2">
    <source>
        <dbReference type="Proteomes" id="UP001501495"/>
    </source>
</evidence>
<organism evidence="1 2">
    <name type="scientific">Nocardioides fonticola</name>
    <dbReference type="NCBI Taxonomy" id="450363"/>
    <lineage>
        <taxon>Bacteria</taxon>
        <taxon>Bacillati</taxon>
        <taxon>Actinomycetota</taxon>
        <taxon>Actinomycetes</taxon>
        <taxon>Propionibacteriales</taxon>
        <taxon>Nocardioidaceae</taxon>
        <taxon>Nocardioides</taxon>
    </lineage>
</organism>
<evidence type="ECO:0008006" key="3">
    <source>
        <dbReference type="Google" id="ProtNLM"/>
    </source>
</evidence>
<reference evidence="2" key="1">
    <citation type="journal article" date="2019" name="Int. J. Syst. Evol. Microbiol.">
        <title>The Global Catalogue of Microorganisms (GCM) 10K type strain sequencing project: providing services to taxonomists for standard genome sequencing and annotation.</title>
        <authorList>
            <consortium name="The Broad Institute Genomics Platform"/>
            <consortium name="The Broad Institute Genome Sequencing Center for Infectious Disease"/>
            <person name="Wu L."/>
            <person name="Ma J."/>
        </authorList>
    </citation>
    <scope>NUCLEOTIDE SEQUENCE [LARGE SCALE GENOMIC DNA]</scope>
    <source>
        <strain evidence="2">JCM 16703</strain>
    </source>
</reference>
<name>A0ABP7XJ33_9ACTN</name>
<keyword evidence="2" id="KW-1185">Reference proteome</keyword>
<proteinExistence type="predicted"/>
<dbReference type="InterPro" id="IPR021678">
    <property type="entry name" value="DUF3263"/>
</dbReference>
<dbReference type="RefSeq" id="WP_344733416.1">
    <property type="nucleotide sequence ID" value="NZ_BAAAZH010000014.1"/>
</dbReference>
<dbReference type="EMBL" id="BAAAZH010000014">
    <property type="protein sequence ID" value="GAA4119409.1"/>
    <property type="molecule type" value="Genomic_DNA"/>
</dbReference>
<dbReference type="Pfam" id="PF11662">
    <property type="entry name" value="DUF3263"/>
    <property type="match status" value="1"/>
</dbReference>